<dbReference type="InterPro" id="IPR052340">
    <property type="entry name" value="RNase_Y/CdgJ"/>
</dbReference>
<dbReference type="InterPro" id="IPR013976">
    <property type="entry name" value="HDOD"/>
</dbReference>
<keyword evidence="3" id="KW-1185">Reference proteome</keyword>
<dbReference type="KEGG" id="paco:AACT_0181"/>
<dbReference type="Proteomes" id="UP000503483">
    <property type="component" value="Chromosome"/>
</dbReference>
<evidence type="ECO:0000313" key="3">
    <source>
        <dbReference type="Proteomes" id="UP000503483"/>
    </source>
</evidence>
<evidence type="ECO:0000259" key="1">
    <source>
        <dbReference type="PROSITE" id="PS51833"/>
    </source>
</evidence>
<gene>
    <name evidence="2" type="ORF">AACT_0181</name>
</gene>
<dbReference type="SUPFAM" id="SSF109604">
    <property type="entry name" value="HD-domain/PDEase-like"/>
    <property type="match status" value="1"/>
</dbReference>
<sequence length="273" mass="30990">MKKQIVHEINSLPPLPSSVIELDDYKNTDNIDVEKLIDIIKKDPLMVANILKVANSSMFGFRSKIETLSRAINLLGVKFTVSIAIGSAIQNTMKSNLLAYAVSNQDFIYTSSLATNIVNTWISAIDFDLKNELLLPAFLQEVGKFIISEVIQKEKRTEEFLQELNETKDISFCEEKYMGFSCGRITANVFKHWNLSHNIIFPIAYAEDIDSCPDSFKQKAQILHVIKILCDIRDPLSDRNIEKALKKVALFNLDVEQFLNSIDVIKEVIKQNS</sequence>
<proteinExistence type="predicted"/>
<dbReference type="AlphaFoldDB" id="A0A6M8E8B0"/>
<evidence type="ECO:0000313" key="2">
    <source>
        <dbReference type="EMBL" id="QKE27413.1"/>
    </source>
</evidence>
<dbReference type="PANTHER" id="PTHR33525">
    <property type="match status" value="1"/>
</dbReference>
<name>A0A6M8E8B0_9BACT</name>
<reference evidence="2 3" key="1">
    <citation type="submission" date="2019-08" db="EMBL/GenBank/DDBJ databases">
        <title>Complete genome sequence of Arcobacter acticola.</title>
        <authorList>
            <person name="Miller W."/>
        </authorList>
    </citation>
    <scope>NUCLEOTIDE SEQUENCE [LARGE SCALE GENOMIC DNA]</scope>
    <source>
        <strain evidence="2 3">KCTC 52212</strain>
    </source>
</reference>
<accession>A0A6M8E8B0</accession>
<dbReference type="PANTHER" id="PTHR33525:SF5">
    <property type="entry name" value="TWO COMPONENT SIGNAL TRANSDUCTION SYSTEM RESPONSE REGULATOR"/>
    <property type="match status" value="1"/>
</dbReference>
<dbReference type="Pfam" id="PF08668">
    <property type="entry name" value="HDOD"/>
    <property type="match status" value="1"/>
</dbReference>
<dbReference type="PROSITE" id="PS51833">
    <property type="entry name" value="HDOD"/>
    <property type="match status" value="1"/>
</dbReference>
<dbReference type="RefSeq" id="WP_172124100.1">
    <property type="nucleotide sequence ID" value="NZ_CP042652.1"/>
</dbReference>
<organism evidence="2 3">
    <name type="scientific">Arcobacter acticola</name>
    <dbReference type="NCBI Taxonomy" id="1849015"/>
    <lineage>
        <taxon>Bacteria</taxon>
        <taxon>Pseudomonadati</taxon>
        <taxon>Campylobacterota</taxon>
        <taxon>Epsilonproteobacteria</taxon>
        <taxon>Campylobacterales</taxon>
        <taxon>Arcobacteraceae</taxon>
        <taxon>Arcobacter</taxon>
    </lineage>
</organism>
<protein>
    <submittedName>
        <fullName evidence="2">HDOD domain-containing protein</fullName>
    </submittedName>
</protein>
<dbReference type="EMBL" id="CP042652">
    <property type="protein sequence ID" value="QKE27413.1"/>
    <property type="molecule type" value="Genomic_DNA"/>
</dbReference>
<feature type="domain" description="HDOD" evidence="1">
    <location>
        <begin position="12"/>
        <end position="209"/>
    </location>
</feature>
<dbReference type="Gene3D" id="1.10.3210.10">
    <property type="entry name" value="Hypothetical protein af1432"/>
    <property type="match status" value="1"/>
</dbReference>